<comment type="caution">
    <text evidence="2">The sequence shown here is derived from an EMBL/GenBank/DDBJ whole genome shotgun (WGS) entry which is preliminary data.</text>
</comment>
<dbReference type="OrthoDB" id="419226at2759"/>
<keyword evidence="3" id="KW-1185">Reference proteome</keyword>
<dbReference type="AlphaFoldDB" id="A0A812PJH6"/>
<evidence type="ECO:0000256" key="1">
    <source>
        <dbReference type="SAM" id="MobiDB-lite"/>
    </source>
</evidence>
<sequence length="120" mass="13019">MDQSTLTDKEISQCHGLIMKAQWRTAQTSFRYSASVGIAASALTGPSISNLKEANSILKGMKNTAKEDLYYHSFNFRTSGGVDLEAVQFGDAGHKSRGDQSSLDRPARGTTPSKEKVFVS</sequence>
<feature type="region of interest" description="Disordered" evidence="1">
    <location>
        <begin position="91"/>
        <end position="120"/>
    </location>
</feature>
<dbReference type="EMBL" id="CAJNIZ010013661">
    <property type="protein sequence ID" value="CAE7352531.1"/>
    <property type="molecule type" value="Genomic_DNA"/>
</dbReference>
<reference evidence="2" key="1">
    <citation type="submission" date="2021-02" db="EMBL/GenBank/DDBJ databases">
        <authorList>
            <person name="Dougan E. K."/>
            <person name="Rhodes N."/>
            <person name="Thang M."/>
            <person name="Chan C."/>
        </authorList>
    </citation>
    <scope>NUCLEOTIDE SEQUENCE</scope>
</reference>
<protein>
    <submittedName>
        <fullName evidence="2">SIRT6 protein</fullName>
    </submittedName>
</protein>
<gene>
    <name evidence="2" type="primary">SIRT6</name>
    <name evidence="2" type="ORF">SPIL2461_LOCUS8375</name>
</gene>
<accession>A0A812PJH6</accession>
<organism evidence="2 3">
    <name type="scientific">Symbiodinium pilosum</name>
    <name type="common">Dinoflagellate</name>
    <dbReference type="NCBI Taxonomy" id="2952"/>
    <lineage>
        <taxon>Eukaryota</taxon>
        <taxon>Sar</taxon>
        <taxon>Alveolata</taxon>
        <taxon>Dinophyceae</taxon>
        <taxon>Suessiales</taxon>
        <taxon>Symbiodiniaceae</taxon>
        <taxon>Symbiodinium</taxon>
    </lineage>
</organism>
<evidence type="ECO:0000313" key="3">
    <source>
        <dbReference type="Proteomes" id="UP000649617"/>
    </source>
</evidence>
<proteinExistence type="predicted"/>
<dbReference type="Proteomes" id="UP000649617">
    <property type="component" value="Unassembled WGS sequence"/>
</dbReference>
<evidence type="ECO:0000313" key="2">
    <source>
        <dbReference type="EMBL" id="CAE7352531.1"/>
    </source>
</evidence>
<name>A0A812PJH6_SYMPI</name>